<gene>
    <name evidence="1" type="ORF">SAMN05421834_12927</name>
</gene>
<protein>
    <submittedName>
        <fullName evidence="1">Uncharacterized protein</fullName>
    </submittedName>
</protein>
<dbReference type="EMBL" id="FTNC01000029">
    <property type="protein sequence ID" value="SIR48096.1"/>
    <property type="molecule type" value="Genomic_DNA"/>
</dbReference>
<proteinExistence type="predicted"/>
<dbReference type="STRING" id="56779.SAMN05421834_12927"/>
<evidence type="ECO:0000313" key="1">
    <source>
        <dbReference type="EMBL" id="SIR48096.1"/>
    </source>
</evidence>
<sequence>MLTIKCAKCKSKLFKYKKIGQGRVLRCWKSKITRLYDGEVKGKNFVCKSCGNIIAEIKDDRLDMNSDAFTYSGTKIRK</sequence>
<accession>A0A1N7B9X6</accession>
<dbReference type="RefSeq" id="WP_076545989.1">
    <property type="nucleotide sequence ID" value="NZ_FTNC01000029.1"/>
</dbReference>
<organism evidence="1 2">
    <name type="scientific">Halanaerobium kushneri</name>
    <dbReference type="NCBI Taxonomy" id="56779"/>
    <lineage>
        <taxon>Bacteria</taxon>
        <taxon>Bacillati</taxon>
        <taxon>Bacillota</taxon>
        <taxon>Clostridia</taxon>
        <taxon>Halanaerobiales</taxon>
        <taxon>Halanaerobiaceae</taxon>
        <taxon>Halanaerobium</taxon>
    </lineage>
</organism>
<evidence type="ECO:0000313" key="2">
    <source>
        <dbReference type="Proteomes" id="UP000185669"/>
    </source>
</evidence>
<reference evidence="2" key="1">
    <citation type="submission" date="2017-01" db="EMBL/GenBank/DDBJ databases">
        <authorList>
            <person name="Varghese N."/>
            <person name="Submissions S."/>
        </authorList>
    </citation>
    <scope>NUCLEOTIDE SEQUENCE [LARGE SCALE GENOMIC DNA]</scope>
    <source>
        <strain evidence="2">ATCC 700103</strain>
    </source>
</reference>
<dbReference type="Proteomes" id="UP000185669">
    <property type="component" value="Unassembled WGS sequence"/>
</dbReference>
<keyword evidence="2" id="KW-1185">Reference proteome</keyword>
<dbReference type="AlphaFoldDB" id="A0A1N7B9X6"/>
<name>A0A1N7B9X6_9FIRM</name>
<dbReference type="OrthoDB" id="5471847at2"/>